<evidence type="ECO:0000256" key="7">
    <source>
        <dbReference type="ARBA" id="ARBA00034546"/>
    </source>
</evidence>
<evidence type="ECO:0000256" key="3">
    <source>
        <dbReference type="ARBA" id="ARBA00022679"/>
    </source>
</evidence>
<dbReference type="InterPro" id="IPR000092">
    <property type="entry name" value="Polyprenyl_synt"/>
</dbReference>
<reference evidence="9 10" key="1">
    <citation type="submission" date="2019-07" db="EMBL/GenBank/DDBJ databases">
        <title>Draft genome assembly of a fouling barnacle, Amphibalanus amphitrite (Darwin, 1854): The first reference genome for Thecostraca.</title>
        <authorList>
            <person name="Kim W."/>
        </authorList>
    </citation>
    <scope>NUCLEOTIDE SEQUENCE [LARGE SCALE GENOMIC DNA]</scope>
    <source>
        <strain evidence="9">SNU_AA5</strain>
        <tissue evidence="9">Soma without cirri and trophi</tissue>
    </source>
</reference>
<comment type="caution">
    <text evidence="9">The sequence shown here is derived from an EMBL/GenBank/DDBJ whole genome shotgun (WGS) entry which is preliminary data.</text>
</comment>
<dbReference type="SFLD" id="SFLDG01017">
    <property type="entry name" value="Polyprenyl_Transferase_Like"/>
    <property type="match status" value="1"/>
</dbReference>
<keyword evidence="10" id="KW-1185">Reference proteome</keyword>
<dbReference type="GO" id="GO:0042811">
    <property type="term" value="P:pheromone biosynthetic process"/>
    <property type="evidence" value="ECO:0007669"/>
    <property type="project" value="UniProtKB-ARBA"/>
</dbReference>
<dbReference type="GO" id="GO:0005737">
    <property type="term" value="C:cytoplasm"/>
    <property type="evidence" value="ECO:0007669"/>
    <property type="project" value="TreeGrafter"/>
</dbReference>
<dbReference type="AlphaFoldDB" id="A0A6A4X7Z0"/>
<comment type="pathway">
    <text evidence="6">Pheromone biosynthesis.</text>
</comment>
<evidence type="ECO:0000256" key="6">
    <source>
        <dbReference type="ARBA" id="ARBA00033740"/>
    </source>
</evidence>
<organism evidence="9 10">
    <name type="scientific">Amphibalanus amphitrite</name>
    <name type="common">Striped barnacle</name>
    <name type="synonym">Balanus amphitrite</name>
    <dbReference type="NCBI Taxonomy" id="1232801"/>
    <lineage>
        <taxon>Eukaryota</taxon>
        <taxon>Metazoa</taxon>
        <taxon>Ecdysozoa</taxon>
        <taxon>Arthropoda</taxon>
        <taxon>Crustacea</taxon>
        <taxon>Multicrustacea</taxon>
        <taxon>Cirripedia</taxon>
        <taxon>Thoracica</taxon>
        <taxon>Thoracicalcarea</taxon>
        <taxon>Balanomorpha</taxon>
        <taxon>Balanoidea</taxon>
        <taxon>Balanidae</taxon>
        <taxon>Amphibalaninae</taxon>
        <taxon>Amphibalanus</taxon>
    </lineage>
</organism>
<dbReference type="SUPFAM" id="SSF48576">
    <property type="entry name" value="Terpenoid synthases"/>
    <property type="match status" value="1"/>
</dbReference>
<evidence type="ECO:0000256" key="2">
    <source>
        <dbReference type="ARBA" id="ARBA00006706"/>
    </source>
</evidence>
<gene>
    <name evidence="9" type="primary">Fdps</name>
    <name evidence="9" type="ORF">FJT64_018014</name>
</gene>
<dbReference type="Proteomes" id="UP000440578">
    <property type="component" value="Unassembled WGS sequence"/>
</dbReference>
<dbReference type="OrthoDB" id="10257492at2759"/>
<dbReference type="PANTHER" id="PTHR11525:SF0">
    <property type="entry name" value="FARNESYL PYROPHOSPHATE SYNTHASE"/>
    <property type="match status" value="1"/>
</dbReference>
<keyword evidence="4" id="KW-0479">Metal-binding</keyword>
<evidence type="ECO:0000256" key="1">
    <source>
        <dbReference type="ARBA" id="ARBA00001946"/>
    </source>
</evidence>
<dbReference type="GO" id="GO:0046872">
    <property type="term" value="F:metal ion binding"/>
    <property type="evidence" value="ECO:0007669"/>
    <property type="project" value="UniProtKB-KW"/>
</dbReference>
<sequence length="369" mass="42070">MAEEASQEEMTYKSTAVPPAAVTSVASRDERRGFMACFPDLVRNLTEVGFHKDLEEANKWFAKVLQYNVQGGKMNRGLAVPLTYKMLVPADKQTEELMHQAYIVGWCVELMQAFFLVLDDIMDNSETRRGKECWYRKDGLGLPAINDAILMEAGIYKLLKLHCSSEPYYPNLIDLFHSTTMKTTLGQSLDLLGAQSGKLDLQKYTMERYSAIVKYKTAHYSFHLPIALAMHMAGISDPESHRQAKHILLEMGNLFQVQDDFLDCFGDPAVTGKVGTDIQDGKCSWLVVVALQRASGRQKQIIQDNYGSSDPEKVEQIKQLYTDLNLISVYKKYELNNYELICRLIEQTSRGVPHKVFYKMLEKIYQRES</sequence>
<accession>A0A6A4X7Z0</accession>
<dbReference type="InterPro" id="IPR039702">
    <property type="entry name" value="FPS1-like"/>
</dbReference>
<keyword evidence="3 8" id="KW-0808">Transferase</keyword>
<dbReference type="PROSITE" id="PS00444">
    <property type="entry name" value="POLYPRENYL_SYNTHASE_2"/>
    <property type="match status" value="1"/>
</dbReference>
<evidence type="ECO:0000256" key="5">
    <source>
        <dbReference type="ARBA" id="ARBA00022842"/>
    </source>
</evidence>
<evidence type="ECO:0000313" key="10">
    <source>
        <dbReference type="Proteomes" id="UP000440578"/>
    </source>
</evidence>
<dbReference type="InterPro" id="IPR008949">
    <property type="entry name" value="Isoprenoid_synthase_dom_sf"/>
</dbReference>
<dbReference type="FunFam" id="1.10.600.10:FF:000021">
    <property type="entry name" value="Farnesyl pyrophosphate synthase"/>
    <property type="match status" value="1"/>
</dbReference>
<dbReference type="Pfam" id="PF00348">
    <property type="entry name" value="polyprenyl_synt"/>
    <property type="match status" value="1"/>
</dbReference>
<comment type="cofactor">
    <cofactor evidence="1">
        <name>Mg(2+)</name>
        <dbReference type="ChEBI" id="CHEBI:18420"/>
    </cofactor>
</comment>
<dbReference type="InterPro" id="IPR033749">
    <property type="entry name" value="Polyprenyl_synt_CS"/>
</dbReference>
<dbReference type="GO" id="GO:0045337">
    <property type="term" value="P:farnesyl diphosphate biosynthetic process"/>
    <property type="evidence" value="ECO:0007669"/>
    <property type="project" value="TreeGrafter"/>
</dbReference>
<dbReference type="GO" id="GO:0004161">
    <property type="term" value="F:dimethylallyltranstransferase activity"/>
    <property type="evidence" value="ECO:0007669"/>
    <property type="project" value="TreeGrafter"/>
</dbReference>
<keyword evidence="5" id="KW-0460">Magnesium</keyword>
<comment type="similarity">
    <text evidence="2 8">Belongs to the FPP/GGPP synthase family.</text>
</comment>
<evidence type="ECO:0000256" key="4">
    <source>
        <dbReference type="ARBA" id="ARBA00022723"/>
    </source>
</evidence>
<evidence type="ECO:0000256" key="8">
    <source>
        <dbReference type="RuleBase" id="RU004466"/>
    </source>
</evidence>
<name>A0A6A4X7Z0_AMPAM</name>
<proteinExistence type="inferred from homology"/>
<dbReference type="SFLD" id="SFLDS00005">
    <property type="entry name" value="Isoprenoid_Synthase_Type_I"/>
    <property type="match status" value="1"/>
</dbReference>
<dbReference type="PROSITE" id="PS00723">
    <property type="entry name" value="POLYPRENYL_SYNTHASE_1"/>
    <property type="match status" value="1"/>
</dbReference>
<dbReference type="PANTHER" id="PTHR11525">
    <property type="entry name" value="FARNESYL-PYROPHOSPHATE SYNTHETASE"/>
    <property type="match status" value="1"/>
</dbReference>
<evidence type="ECO:0000313" key="9">
    <source>
        <dbReference type="EMBL" id="KAF0311128.1"/>
    </source>
</evidence>
<dbReference type="Gene3D" id="1.10.600.10">
    <property type="entry name" value="Farnesyl Diphosphate Synthase"/>
    <property type="match status" value="1"/>
</dbReference>
<dbReference type="CDD" id="cd00685">
    <property type="entry name" value="Trans_IPPS_HT"/>
    <property type="match status" value="1"/>
</dbReference>
<dbReference type="GO" id="GO:0004337">
    <property type="term" value="F:(2E,6E)-farnesyl diphosphate synthase activity"/>
    <property type="evidence" value="ECO:0007669"/>
    <property type="project" value="TreeGrafter"/>
</dbReference>
<dbReference type="EMBL" id="VIIS01000260">
    <property type="protein sequence ID" value="KAF0311128.1"/>
    <property type="molecule type" value="Genomic_DNA"/>
</dbReference>
<protein>
    <recommendedName>
        <fullName evidence="7">Farnesyl pyrophosphate synthase</fullName>
    </recommendedName>
</protein>